<proteinExistence type="predicted"/>
<keyword evidence="3" id="KW-1185">Reference proteome</keyword>
<evidence type="ECO:0000256" key="1">
    <source>
        <dbReference type="SAM" id="MobiDB-lite"/>
    </source>
</evidence>
<gene>
    <name evidence="2" type="ORF">CEXT_600921</name>
</gene>
<comment type="caution">
    <text evidence="2">The sequence shown here is derived from an EMBL/GenBank/DDBJ whole genome shotgun (WGS) entry which is preliminary data.</text>
</comment>
<accession>A0AAV4XQZ6</accession>
<dbReference type="EMBL" id="BPLR01018007">
    <property type="protein sequence ID" value="GIY96108.1"/>
    <property type="molecule type" value="Genomic_DNA"/>
</dbReference>
<dbReference type="Proteomes" id="UP001054945">
    <property type="component" value="Unassembled WGS sequence"/>
</dbReference>
<evidence type="ECO:0000313" key="3">
    <source>
        <dbReference type="Proteomes" id="UP001054945"/>
    </source>
</evidence>
<dbReference type="AlphaFoldDB" id="A0AAV4XQZ6"/>
<evidence type="ECO:0000313" key="2">
    <source>
        <dbReference type="EMBL" id="GIY96108.1"/>
    </source>
</evidence>
<reference evidence="2 3" key="1">
    <citation type="submission" date="2021-06" db="EMBL/GenBank/DDBJ databases">
        <title>Caerostris extrusa draft genome.</title>
        <authorList>
            <person name="Kono N."/>
            <person name="Arakawa K."/>
        </authorList>
    </citation>
    <scope>NUCLEOTIDE SEQUENCE [LARGE SCALE GENOMIC DNA]</scope>
</reference>
<organism evidence="2 3">
    <name type="scientific">Caerostris extrusa</name>
    <name type="common">Bark spider</name>
    <name type="synonym">Caerostris bankana</name>
    <dbReference type="NCBI Taxonomy" id="172846"/>
    <lineage>
        <taxon>Eukaryota</taxon>
        <taxon>Metazoa</taxon>
        <taxon>Ecdysozoa</taxon>
        <taxon>Arthropoda</taxon>
        <taxon>Chelicerata</taxon>
        <taxon>Arachnida</taxon>
        <taxon>Araneae</taxon>
        <taxon>Araneomorphae</taxon>
        <taxon>Entelegynae</taxon>
        <taxon>Araneoidea</taxon>
        <taxon>Araneidae</taxon>
        <taxon>Caerostris</taxon>
    </lineage>
</organism>
<sequence length="98" mass="11017">MLISQVSPEEQNALPCSSSLLKTKMTFLSAVTFSLQSMHLISGKCQNKFFAARRTQLTTDKHPSGSCHFHPKYSKNEVGSGRENRTFHVHPISTLEEH</sequence>
<protein>
    <submittedName>
        <fullName evidence="2">Uncharacterized protein</fullName>
    </submittedName>
</protein>
<feature type="region of interest" description="Disordered" evidence="1">
    <location>
        <begin position="59"/>
        <end position="98"/>
    </location>
</feature>
<name>A0AAV4XQZ6_CAEEX</name>